<organism evidence="4 8">
    <name type="scientific">Enterococcus faecalis</name>
    <name type="common">Streptococcus faecalis</name>
    <dbReference type="NCBI Taxonomy" id="1351"/>
    <lineage>
        <taxon>Bacteria</taxon>
        <taxon>Bacillati</taxon>
        <taxon>Bacillota</taxon>
        <taxon>Bacilli</taxon>
        <taxon>Lactobacillales</taxon>
        <taxon>Enterococcaceae</taxon>
        <taxon>Enterococcus</taxon>
    </lineage>
</organism>
<dbReference type="EMBL" id="RKMZ01000002">
    <property type="protein sequence ID" value="ROX34333.1"/>
    <property type="molecule type" value="Genomic_DNA"/>
</dbReference>
<evidence type="ECO:0000313" key="4">
    <source>
        <dbReference type="EMBL" id="ROY52288.1"/>
    </source>
</evidence>
<dbReference type="Proteomes" id="UP000244140">
    <property type="component" value="Unassembled WGS sequence"/>
</dbReference>
<reference evidence="5 10" key="4">
    <citation type="submission" date="2019-02" db="EMBL/GenBank/DDBJ databases">
        <title>From farm to fork: dissemination of Tn554::fexA-optrA in linezolid-resistant Enterococcus faecalis clones from chicken feces and meat in Tunisia.</title>
        <authorList>
            <person name="Tedim A.P."/>
            <person name="Elghaieb H."/>
            <person name="Abbassi M.S."/>
            <person name="Novais C."/>
            <person name="Hassen A."/>
            <person name="Peixe L."/>
            <person name="Freitas A.R."/>
        </authorList>
    </citation>
    <scope>NUCLEOTIDE SEQUENCE [LARGE SCALE GENOMIC DNA]</scope>
    <source>
        <strain evidence="5 10">728T</strain>
    </source>
</reference>
<sequence length="32" mass="3873">MSADTYFSVLFLSEKVFETYHFGRFSFENMIE</sequence>
<evidence type="ECO:0000313" key="5">
    <source>
        <dbReference type="EMBL" id="RYU33066.1"/>
    </source>
</evidence>
<dbReference type="Proteomes" id="UP000281488">
    <property type="component" value="Unassembled WGS sequence"/>
</dbReference>
<evidence type="ECO:0000313" key="8">
    <source>
        <dbReference type="Proteomes" id="UP000275941"/>
    </source>
</evidence>
<evidence type="ECO:0000313" key="11">
    <source>
        <dbReference type="Proteomes" id="UP000305511"/>
    </source>
</evidence>
<reference evidence="8 9" key="2">
    <citation type="submission" date="2018-10" db="EMBL/GenBank/DDBJ databases">
        <title>Genotypes and phenotypes of Enterococci isolated from broiler chickens.</title>
        <authorList>
            <person name="Muhammad A.R."/>
            <person name="Diarra M.S."/>
        </authorList>
    </citation>
    <scope>NUCLEOTIDE SEQUENCE [LARGE SCALE GENOMIC DNA]</scope>
    <source>
        <strain evidence="3 9">LIT2 A36'</strain>
        <strain evidence="4 8">P7 C A21</strain>
    </source>
</reference>
<dbReference type="Proteomes" id="UP000292223">
    <property type="component" value="Unassembled WGS sequence"/>
</dbReference>
<protein>
    <submittedName>
        <fullName evidence="4">Uncharacterized protein</fullName>
    </submittedName>
</protein>
<evidence type="ECO:0000313" key="6">
    <source>
        <dbReference type="EMBL" id="TKK66503.1"/>
    </source>
</evidence>
<gene>
    <name evidence="2" type="ORF">CGZ46_11430</name>
    <name evidence="1" type="ORF">DAI13_12680</name>
    <name evidence="3" type="ORF">EGW16_06740</name>
    <name evidence="4" type="ORF">EGW70_04050</name>
    <name evidence="5" type="ORF">EU507_07490</name>
    <name evidence="6" type="ORF">EY666_16105</name>
</gene>
<dbReference type="EMBL" id="SEWT01000004">
    <property type="protein sequence ID" value="RYU33066.1"/>
    <property type="molecule type" value="Genomic_DNA"/>
</dbReference>
<evidence type="ECO:0000313" key="3">
    <source>
        <dbReference type="EMBL" id="ROX34333.1"/>
    </source>
</evidence>
<dbReference type="AlphaFoldDB" id="A0A1J6XWT2"/>
<proteinExistence type="predicted"/>
<name>A0A1J6XWT2_ENTFL</name>
<evidence type="ECO:0000313" key="2">
    <source>
        <dbReference type="EMBL" id="QFY93283.1"/>
    </source>
</evidence>
<evidence type="ECO:0000313" key="10">
    <source>
        <dbReference type="Proteomes" id="UP000292223"/>
    </source>
</evidence>
<dbReference type="EMBL" id="PZZH01000001">
    <property type="protein sequence ID" value="PTN78569.1"/>
    <property type="molecule type" value="Genomic_DNA"/>
</dbReference>
<evidence type="ECO:0000313" key="1">
    <source>
        <dbReference type="EMBL" id="PTN78569.1"/>
    </source>
</evidence>
<dbReference type="Proteomes" id="UP000305511">
    <property type="component" value="Unassembled WGS sequence"/>
</dbReference>
<reference evidence="1 7" key="1">
    <citation type="submission" date="2018-04" db="EMBL/GenBank/DDBJ databases">
        <authorList>
            <person name="Van Tyne D."/>
        </authorList>
    </citation>
    <scope>NUCLEOTIDE SEQUENCE [LARGE SCALE GENOMIC DNA]</scope>
    <source>
        <strain evidence="1 7">B2535</strain>
    </source>
</reference>
<dbReference type="EMBL" id="SIYF01000483">
    <property type="protein sequence ID" value="TKK66503.1"/>
    <property type="molecule type" value="Genomic_DNA"/>
</dbReference>
<accession>A0A1J6XWT2</accession>
<reference evidence="6 11" key="3">
    <citation type="submission" date="2019-02" db="EMBL/GenBank/DDBJ databases">
        <title>Bacteria dissemination in different level of health care in South Africa: the effectiveness of infections prevention and control.</title>
        <authorList>
            <person name="Shobo C."/>
            <person name="Amoako D.G."/>
            <person name="Allam M."/>
            <person name="Ismail A."/>
            <person name="Bester L.A."/>
            <person name="Essack S.Y."/>
        </authorList>
    </citation>
    <scope>NUCLEOTIDE SEQUENCE [LARGE SCALE GENOMIC DNA]</scope>
    <source>
        <strain evidence="6 11">2SIL2</strain>
    </source>
</reference>
<evidence type="ECO:0000313" key="9">
    <source>
        <dbReference type="Proteomes" id="UP000281488"/>
    </source>
</evidence>
<dbReference type="EMBL" id="CP042213">
    <property type="protein sequence ID" value="QFY93283.1"/>
    <property type="molecule type" value="Genomic_DNA"/>
</dbReference>
<reference evidence="2" key="5">
    <citation type="submission" date="2019-07" db="EMBL/GenBank/DDBJ databases">
        <title>Transferable Resistance Gene optrA in Enterococcus faecalis from Swine in Brazil.</title>
        <authorList>
            <person name="Almeida L.M."/>
            <person name="Lebreton F."/>
            <person name="Gaca A."/>
            <person name="Bispo P.M."/>
            <person name="Saavedra J."/>
            <person name="Filsner P."/>
            <person name="Moreno A.M."/>
            <person name="Mamizuka E.M."/>
            <person name="Gilmore M.S."/>
        </authorList>
    </citation>
    <scope>NUCLEOTIDE SEQUENCE</scope>
    <source>
        <strain evidence="2">L15</strain>
    </source>
</reference>
<dbReference type="EMBL" id="RKOR01000007">
    <property type="protein sequence ID" value="ROY52288.1"/>
    <property type="molecule type" value="Genomic_DNA"/>
</dbReference>
<dbReference type="Proteomes" id="UP000275941">
    <property type="component" value="Unassembled WGS sequence"/>
</dbReference>
<evidence type="ECO:0000313" key="7">
    <source>
        <dbReference type="Proteomes" id="UP000244140"/>
    </source>
</evidence>